<organism evidence="2 3">
    <name type="scientific">Oedothorax gibbosus</name>
    <dbReference type="NCBI Taxonomy" id="931172"/>
    <lineage>
        <taxon>Eukaryota</taxon>
        <taxon>Metazoa</taxon>
        <taxon>Ecdysozoa</taxon>
        <taxon>Arthropoda</taxon>
        <taxon>Chelicerata</taxon>
        <taxon>Arachnida</taxon>
        <taxon>Araneae</taxon>
        <taxon>Araneomorphae</taxon>
        <taxon>Entelegynae</taxon>
        <taxon>Araneoidea</taxon>
        <taxon>Linyphiidae</taxon>
        <taxon>Erigoninae</taxon>
        <taxon>Oedothorax</taxon>
    </lineage>
</organism>
<evidence type="ECO:0000313" key="3">
    <source>
        <dbReference type="Proteomes" id="UP000827092"/>
    </source>
</evidence>
<dbReference type="EMBL" id="JAFNEN010000862">
    <property type="protein sequence ID" value="KAG8176637.1"/>
    <property type="molecule type" value="Genomic_DNA"/>
</dbReference>
<keyword evidence="3" id="KW-1185">Reference proteome</keyword>
<accession>A0AAV6VM92</accession>
<protein>
    <submittedName>
        <fullName evidence="2">Uncharacterized protein</fullName>
    </submittedName>
</protein>
<dbReference type="EMBL" id="JAFNEN010000056">
    <property type="protein sequence ID" value="KAG8197338.1"/>
    <property type="molecule type" value="Genomic_DNA"/>
</dbReference>
<evidence type="ECO:0000313" key="1">
    <source>
        <dbReference type="EMBL" id="KAG8176637.1"/>
    </source>
</evidence>
<dbReference type="Proteomes" id="UP000827092">
    <property type="component" value="Unassembled WGS sequence"/>
</dbReference>
<dbReference type="AlphaFoldDB" id="A0AAV6VM92"/>
<evidence type="ECO:0000313" key="2">
    <source>
        <dbReference type="EMBL" id="KAG8197338.1"/>
    </source>
</evidence>
<gene>
    <name evidence="2" type="ORF">JTE90_013465</name>
    <name evidence="1" type="ORF">JTE90_028619</name>
</gene>
<sequence>MLSGELHLDRSDRERVESFRVREWVREGDGAMAPRGWEGTNIGHATTLIRESRFRTRQWLALTGATPLKSSTATIPGIKTANTHVLKQAGEG</sequence>
<proteinExistence type="predicted"/>
<name>A0AAV6VM92_9ARAC</name>
<comment type="caution">
    <text evidence="2">The sequence shown here is derived from an EMBL/GenBank/DDBJ whole genome shotgun (WGS) entry which is preliminary data.</text>
</comment>
<reference evidence="2 3" key="1">
    <citation type="journal article" date="2022" name="Nat. Ecol. Evol.">
        <title>A masculinizing supergene underlies an exaggerated male reproductive morph in a spider.</title>
        <authorList>
            <person name="Hendrickx F."/>
            <person name="De Corte Z."/>
            <person name="Sonet G."/>
            <person name="Van Belleghem S.M."/>
            <person name="Kostlbacher S."/>
            <person name="Vangestel C."/>
        </authorList>
    </citation>
    <scope>NUCLEOTIDE SEQUENCE [LARGE SCALE GENOMIC DNA]</scope>
    <source>
        <strain evidence="2">W744_W776</strain>
    </source>
</reference>